<feature type="compositionally biased region" description="Polar residues" evidence="6">
    <location>
        <begin position="251"/>
        <end position="260"/>
    </location>
</feature>
<dbReference type="PROSITE" id="PS51005">
    <property type="entry name" value="NAC"/>
    <property type="match status" value="1"/>
</dbReference>
<organism evidence="8 9">
    <name type="scientific">Trema orientale</name>
    <name type="common">Charcoal tree</name>
    <name type="synonym">Celtis orientalis</name>
    <dbReference type="NCBI Taxonomy" id="63057"/>
    <lineage>
        <taxon>Eukaryota</taxon>
        <taxon>Viridiplantae</taxon>
        <taxon>Streptophyta</taxon>
        <taxon>Embryophyta</taxon>
        <taxon>Tracheophyta</taxon>
        <taxon>Spermatophyta</taxon>
        <taxon>Magnoliopsida</taxon>
        <taxon>eudicotyledons</taxon>
        <taxon>Gunneridae</taxon>
        <taxon>Pentapetalae</taxon>
        <taxon>rosids</taxon>
        <taxon>fabids</taxon>
        <taxon>Rosales</taxon>
        <taxon>Cannabaceae</taxon>
        <taxon>Trema</taxon>
    </lineage>
</organism>
<accession>A0A2P5FH96</accession>
<dbReference type="GO" id="GO:0003677">
    <property type="term" value="F:DNA binding"/>
    <property type="evidence" value="ECO:0007669"/>
    <property type="project" value="UniProtKB-KW"/>
</dbReference>
<keyword evidence="2" id="KW-0805">Transcription regulation</keyword>
<reference evidence="9" key="1">
    <citation type="submission" date="2016-06" db="EMBL/GenBank/DDBJ databases">
        <title>Parallel loss of symbiosis genes in relatives of nitrogen-fixing non-legume Parasponia.</title>
        <authorList>
            <person name="Van Velzen R."/>
            <person name="Holmer R."/>
            <person name="Bu F."/>
            <person name="Rutten L."/>
            <person name="Van Zeijl A."/>
            <person name="Liu W."/>
            <person name="Santuari L."/>
            <person name="Cao Q."/>
            <person name="Sharma T."/>
            <person name="Shen D."/>
            <person name="Roswanjaya Y."/>
            <person name="Wardhani T."/>
            <person name="Kalhor M.S."/>
            <person name="Jansen J."/>
            <person name="Van den Hoogen J."/>
            <person name="Gungor B."/>
            <person name="Hartog M."/>
            <person name="Hontelez J."/>
            <person name="Verver J."/>
            <person name="Yang W.-C."/>
            <person name="Schijlen E."/>
            <person name="Repin R."/>
            <person name="Schilthuizen M."/>
            <person name="Schranz E."/>
            <person name="Heidstra R."/>
            <person name="Miyata K."/>
            <person name="Fedorova E."/>
            <person name="Kohlen W."/>
            <person name="Bisseling T."/>
            <person name="Smit S."/>
            <person name="Geurts R."/>
        </authorList>
    </citation>
    <scope>NUCLEOTIDE SEQUENCE [LARGE SCALE GENOMIC DNA]</scope>
    <source>
        <strain evidence="9">cv. RG33-2</strain>
    </source>
</reference>
<evidence type="ECO:0000313" key="8">
    <source>
        <dbReference type="EMBL" id="PON97167.1"/>
    </source>
</evidence>
<dbReference type="Gene3D" id="2.170.150.80">
    <property type="entry name" value="NAC domain"/>
    <property type="match status" value="1"/>
</dbReference>
<evidence type="ECO:0000256" key="4">
    <source>
        <dbReference type="ARBA" id="ARBA00023163"/>
    </source>
</evidence>
<keyword evidence="4" id="KW-0804">Transcription</keyword>
<evidence type="ECO:0000259" key="7">
    <source>
        <dbReference type="PROSITE" id="PS51005"/>
    </source>
</evidence>
<dbReference type="GO" id="GO:0005634">
    <property type="term" value="C:nucleus"/>
    <property type="evidence" value="ECO:0007669"/>
    <property type="project" value="UniProtKB-SubCell"/>
</dbReference>
<dbReference type="GO" id="GO:0006355">
    <property type="term" value="P:regulation of DNA-templated transcription"/>
    <property type="evidence" value="ECO:0007669"/>
    <property type="project" value="InterPro"/>
</dbReference>
<evidence type="ECO:0000256" key="5">
    <source>
        <dbReference type="ARBA" id="ARBA00023242"/>
    </source>
</evidence>
<keyword evidence="9" id="KW-1185">Reference proteome</keyword>
<feature type="region of interest" description="Disordered" evidence="6">
    <location>
        <begin position="247"/>
        <end position="269"/>
    </location>
</feature>
<keyword evidence="3" id="KW-0238">DNA-binding</keyword>
<dbReference type="InterPro" id="IPR036093">
    <property type="entry name" value="NAC_dom_sf"/>
</dbReference>
<dbReference type="STRING" id="63057.A0A2P5FH96"/>
<dbReference type="FunCoup" id="A0A2P5FH96">
    <property type="interactions" value="2"/>
</dbReference>
<evidence type="ECO:0000256" key="2">
    <source>
        <dbReference type="ARBA" id="ARBA00023015"/>
    </source>
</evidence>
<evidence type="ECO:0000313" key="9">
    <source>
        <dbReference type="Proteomes" id="UP000237000"/>
    </source>
</evidence>
<dbReference type="SUPFAM" id="SSF101941">
    <property type="entry name" value="NAC domain"/>
    <property type="match status" value="1"/>
</dbReference>
<comment type="subcellular location">
    <subcellularLocation>
        <location evidence="1">Nucleus</location>
    </subcellularLocation>
</comment>
<sequence length="341" mass="39277">MSSLPGWFKLHPTDKEIISYLKLKIRGLNSEIDSYIAEVDFCKCEPSELPLKSKMKSNNGEWFFLCRPDYKYANSNRSNRTTKTGYWKKTGHERKTKGCIGRKRVLVFHEGSTPGKRTDWVMHEYYYPQPDIAFRLQKPPYVFCYLKHKPQEMGHNADTPDRGDDEPGGEIMSDLGNPLATATIPVGHCLEEVDLESLFQPLHSPDSQFIEQTLEFLLDNEKEPPFEADESEEYFSEFLNSLIVYPEENNDGTTTDNPFNSSGLSDSSKSCLDGPVFGDANTERNNGRYIRTWKLHARLVHLLAQRKSSICGLLKDHLKLYRLLLVKIPYKRQLLPFIVRV</sequence>
<protein>
    <submittedName>
        <fullName evidence="8">NAC domain containing protein</fullName>
    </submittedName>
</protein>
<dbReference type="Proteomes" id="UP000237000">
    <property type="component" value="Unassembled WGS sequence"/>
</dbReference>
<keyword evidence="5" id="KW-0539">Nucleus</keyword>
<evidence type="ECO:0000256" key="1">
    <source>
        <dbReference type="ARBA" id="ARBA00004123"/>
    </source>
</evidence>
<dbReference type="EMBL" id="JXTC01000033">
    <property type="protein sequence ID" value="PON97167.1"/>
    <property type="molecule type" value="Genomic_DNA"/>
</dbReference>
<dbReference type="OrthoDB" id="1191829at2759"/>
<name>A0A2P5FH96_TREOI</name>
<evidence type="ECO:0000256" key="3">
    <source>
        <dbReference type="ARBA" id="ARBA00023125"/>
    </source>
</evidence>
<comment type="caution">
    <text evidence="8">The sequence shown here is derived from an EMBL/GenBank/DDBJ whole genome shotgun (WGS) entry which is preliminary data.</text>
</comment>
<dbReference type="InParanoid" id="A0A2P5FH96"/>
<proteinExistence type="predicted"/>
<gene>
    <name evidence="8" type="primary">TorNAC27</name>
    <name evidence="8" type="ORF">TorRG33x02_069230</name>
</gene>
<dbReference type="PANTHER" id="PTHR31989">
    <property type="entry name" value="NAC DOMAIN-CONTAINING PROTEIN 82-RELATED"/>
    <property type="match status" value="1"/>
</dbReference>
<dbReference type="AlphaFoldDB" id="A0A2P5FH96"/>
<evidence type="ECO:0000256" key="6">
    <source>
        <dbReference type="SAM" id="MobiDB-lite"/>
    </source>
</evidence>
<dbReference type="Pfam" id="PF02365">
    <property type="entry name" value="NAM"/>
    <property type="match status" value="1"/>
</dbReference>
<feature type="domain" description="NAC" evidence="7">
    <location>
        <begin position="4"/>
        <end position="149"/>
    </location>
</feature>
<dbReference type="InterPro" id="IPR003441">
    <property type="entry name" value="NAC-dom"/>
</dbReference>